<keyword evidence="3" id="KW-1185">Reference proteome</keyword>
<keyword evidence="1" id="KW-0812">Transmembrane</keyword>
<proteinExistence type="predicted"/>
<evidence type="ECO:0000256" key="1">
    <source>
        <dbReference type="SAM" id="Phobius"/>
    </source>
</evidence>
<evidence type="ECO:0008006" key="4">
    <source>
        <dbReference type="Google" id="ProtNLM"/>
    </source>
</evidence>
<dbReference type="AlphaFoldDB" id="A0A9W5TW59"/>
<organism evidence="2 3">
    <name type="scientific">Lentibacillus populi</name>
    <dbReference type="NCBI Taxonomy" id="1827502"/>
    <lineage>
        <taxon>Bacteria</taxon>
        <taxon>Bacillati</taxon>
        <taxon>Bacillota</taxon>
        <taxon>Bacilli</taxon>
        <taxon>Bacillales</taxon>
        <taxon>Bacillaceae</taxon>
        <taxon>Lentibacillus</taxon>
    </lineage>
</organism>
<evidence type="ECO:0000313" key="3">
    <source>
        <dbReference type="Proteomes" id="UP000621492"/>
    </source>
</evidence>
<name>A0A9W5TW59_9BACI</name>
<keyword evidence="1" id="KW-0472">Membrane</keyword>
<evidence type="ECO:0000313" key="2">
    <source>
        <dbReference type="EMBL" id="GGB36223.1"/>
    </source>
</evidence>
<gene>
    <name evidence="2" type="ORF">GCM10011409_12050</name>
</gene>
<reference evidence="2" key="1">
    <citation type="journal article" date="2014" name="Int. J. Syst. Evol. Microbiol.">
        <title>Complete genome sequence of Corynebacterium casei LMG S-19264T (=DSM 44701T), isolated from a smear-ripened cheese.</title>
        <authorList>
            <consortium name="US DOE Joint Genome Institute (JGI-PGF)"/>
            <person name="Walter F."/>
            <person name="Albersmeier A."/>
            <person name="Kalinowski J."/>
            <person name="Ruckert C."/>
        </authorList>
    </citation>
    <scope>NUCLEOTIDE SEQUENCE</scope>
    <source>
        <strain evidence="2">CGMCC 1.15454</strain>
    </source>
</reference>
<comment type="caution">
    <text evidence="2">The sequence shown here is derived from an EMBL/GenBank/DDBJ whole genome shotgun (WGS) entry which is preliminary data.</text>
</comment>
<accession>A0A9W5TW59</accession>
<reference evidence="2" key="2">
    <citation type="submission" date="2020-09" db="EMBL/GenBank/DDBJ databases">
        <authorList>
            <person name="Sun Q."/>
            <person name="Zhou Y."/>
        </authorList>
    </citation>
    <scope>NUCLEOTIDE SEQUENCE</scope>
    <source>
        <strain evidence="2">CGMCC 1.15454</strain>
    </source>
</reference>
<dbReference type="Proteomes" id="UP000621492">
    <property type="component" value="Unassembled WGS sequence"/>
</dbReference>
<keyword evidence="1" id="KW-1133">Transmembrane helix</keyword>
<dbReference type="EMBL" id="BMJD01000006">
    <property type="protein sequence ID" value="GGB36223.1"/>
    <property type="molecule type" value="Genomic_DNA"/>
</dbReference>
<dbReference type="PANTHER" id="PTHR34351">
    <property type="entry name" value="SLR1927 PROTEIN-RELATED"/>
    <property type="match status" value="1"/>
</dbReference>
<sequence length="405" mass="46807">MIWQKEFGQANRTNTDYILAAIVVLVAIGFFFKKPILFLIVGLFAAYLLLNKLYDKKIGGKLELKNHRQVLRMFPGDHAEIQFELQNRSIFPIINGELQFQTDQAIKATNYVESANKHWNQFHMPLSVIGKGKVTIKLPIRAEKRGTSRVKNIQYLFPHLLNFDNVTLKYNPFFYTEYVVYPKLLPVKGLESLSYVTPGSQRTNFSPYEDLQSLRGTRTYSYHDPFYRINWKASAKTQELQTNVYERVVDMSYLFLVNIGVPHGLNIAQLTRNLEDLLSHTAYLCEYATKQGVSFEIAINARKPGKTPYVFLPEGEGKTHYVHALELLARVHPQAMVIPFEQMLYRVGQKFDKPKTIIVLGEIPAGAVQMMDNWKYKQKNIFHVETVADGAYMKRWEKSELDHAK</sequence>
<dbReference type="PANTHER" id="PTHR34351:SF2">
    <property type="entry name" value="DUF58 DOMAIN-CONTAINING PROTEIN"/>
    <property type="match status" value="1"/>
</dbReference>
<feature type="transmembrane region" description="Helical" evidence="1">
    <location>
        <begin position="17"/>
        <end position="50"/>
    </location>
</feature>
<protein>
    <recommendedName>
        <fullName evidence="4">DUF58 domain-containing protein</fullName>
    </recommendedName>
</protein>
<dbReference type="RefSeq" id="WP_155554321.1">
    <property type="nucleotide sequence ID" value="NZ_BMJD01000006.1"/>
</dbReference>